<reference evidence="2 3" key="1">
    <citation type="submission" date="2019-09" db="EMBL/GenBank/DDBJ databases">
        <authorList>
            <person name="Chen X.-Y."/>
        </authorList>
    </citation>
    <scope>NUCLEOTIDE SEQUENCE [LARGE SCALE GENOMIC DNA]</scope>
    <source>
        <strain evidence="2 3">NY5</strain>
    </source>
</reference>
<dbReference type="RefSeq" id="WP_149610495.1">
    <property type="nucleotide sequence ID" value="NZ_VTUX01000002.1"/>
</dbReference>
<name>A0A5B0X440_9GAMM</name>
<sequence>MKRFIFAVLLLLPVSLFAQEDYSWGSYWTVTSVETKPGHFDDYIADLKANWQKSLEMQKAEGHVLSYRMFSNVNAREGEPDLWLFVEHKSAGSAYDLPFDYWEKHAEKLWGSMDKGQKANVKRGDLRTIKSSIMLREMSFK</sequence>
<keyword evidence="1" id="KW-0732">Signal</keyword>
<dbReference type="Proteomes" id="UP000323708">
    <property type="component" value="Unassembled WGS sequence"/>
</dbReference>
<accession>A0A5B0X440</accession>
<protein>
    <recommendedName>
        <fullName evidence="4">NIPSNAP domain-containing protein</fullName>
    </recommendedName>
</protein>
<gene>
    <name evidence="2" type="ORF">F0M18_06010</name>
</gene>
<dbReference type="AlphaFoldDB" id="A0A5B0X440"/>
<organism evidence="2 3">
    <name type="scientific">Pseudohalioglobus sediminis</name>
    <dbReference type="NCBI Taxonomy" id="2606449"/>
    <lineage>
        <taxon>Bacteria</taxon>
        <taxon>Pseudomonadati</taxon>
        <taxon>Pseudomonadota</taxon>
        <taxon>Gammaproteobacteria</taxon>
        <taxon>Cellvibrionales</taxon>
        <taxon>Halieaceae</taxon>
        <taxon>Pseudohalioglobus</taxon>
    </lineage>
</organism>
<feature type="chain" id="PRO_5022747696" description="NIPSNAP domain-containing protein" evidence="1">
    <location>
        <begin position="19"/>
        <end position="141"/>
    </location>
</feature>
<feature type="signal peptide" evidence="1">
    <location>
        <begin position="1"/>
        <end position="18"/>
    </location>
</feature>
<evidence type="ECO:0000256" key="1">
    <source>
        <dbReference type="SAM" id="SignalP"/>
    </source>
</evidence>
<proteinExistence type="predicted"/>
<evidence type="ECO:0000313" key="2">
    <source>
        <dbReference type="EMBL" id="KAA1193388.1"/>
    </source>
</evidence>
<evidence type="ECO:0008006" key="4">
    <source>
        <dbReference type="Google" id="ProtNLM"/>
    </source>
</evidence>
<keyword evidence="3" id="KW-1185">Reference proteome</keyword>
<comment type="caution">
    <text evidence="2">The sequence shown here is derived from an EMBL/GenBank/DDBJ whole genome shotgun (WGS) entry which is preliminary data.</text>
</comment>
<dbReference type="EMBL" id="VTUX01000002">
    <property type="protein sequence ID" value="KAA1193388.1"/>
    <property type="molecule type" value="Genomic_DNA"/>
</dbReference>
<evidence type="ECO:0000313" key="3">
    <source>
        <dbReference type="Proteomes" id="UP000323708"/>
    </source>
</evidence>